<accession>A0A2P5AMP6</accession>
<feature type="non-terminal residue" evidence="1">
    <location>
        <position position="1"/>
    </location>
</feature>
<evidence type="ECO:0000313" key="2">
    <source>
        <dbReference type="Proteomes" id="UP000237000"/>
    </source>
</evidence>
<reference evidence="2" key="1">
    <citation type="submission" date="2016-06" db="EMBL/GenBank/DDBJ databases">
        <title>Parallel loss of symbiosis genes in relatives of nitrogen-fixing non-legume Parasponia.</title>
        <authorList>
            <person name="Van Velzen R."/>
            <person name="Holmer R."/>
            <person name="Bu F."/>
            <person name="Rutten L."/>
            <person name="Van Zeijl A."/>
            <person name="Liu W."/>
            <person name="Santuari L."/>
            <person name="Cao Q."/>
            <person name="Sharma T."/>
            <person name="Shen D."/>
            <person name="Roswanjaya Y."/>
            <person name="Wardhani T."/>
            <person name="Kalhor M.S."/>
            <person name="Jansen J."/>
            <person name="Van den Hoogen J."/>
            <person name="Gungor B."/>
            <person name="Hartog M."/>
            <person name="Hontelez J."/>
            <person name="Verver J."/>
            <person name="Yang W.-C."/>
            <person name="Schijlen E."/>
            <person name="Repin R."/>
            <person name="Schilthuizen M."/>
            <person name="Schranz E."/>
            <person name="Heidstra R."/>
            <person name="Miyata K."/>
            <person name="Fedorova E."/>
            <person name="Kohlen W."/>
            <person name="Bisseling T."/>
            <person name="Smit S."/>
            <person name="Geurts R."/>
        </authorList>
    </citation>
    <scope>NUCLEOTIDE SEQUENCE [LARGE SCALE GENOMIC DNA]</scope>
    <source>
        <strain evidence="2">cv. RG33-2</strain>
    </source>
</reference>
<dbReference type="AlphaFoldDB" id="A0A2P5AMP6"/>
<dbReference type="InParanoid" id="A0A2P5AMP6"/>
<name>A0A2P5AMP6_TREOI</name>
<protein>
    <submittedName>
        <fullName evidence="1">Uncharacterized protein</fullName>
    </submittedName>
</protein>
<keyword evidence="2" id="KW-1185">Reference proteome</keyword>
<gene>
    <name evidence="1" type="ORF">TorRG33x02_346560</name>
</gene>
<dbReference type="EMBL" id="JXTC01000774">
    <property type="protein sequence ID" value="PON37827.1"/>
    <property type="molecule type" value="Genomic_DNA"/>
</dbReference>
<evidence type="ECO:0000313" key="1">
    <source>
        <dbReference type="EMBL" id="PON37827.1"/>
    </source>
</evidence>
<organism evidence="1 2">
    <name type="scientific">Trema orientale</name>
    <name type="common">Charcoal tree</name>
    <name type="synonym">Celtis orientalis</name>
    <dbReference type="NCBI Taxonomy" id="63057"/>
    <lineage>
        <taxon>Eukaryota</taxon>
        <taxon>Viridiplantae</taxon>
        <taxon>Streptophyta</taxon>
        <taxon>Embryophyta</taxon>
        <taxon>Tracheophyta</taxon>
        <taxon>Spermatophyta</taxon>
        <taxon>Magnoliopsida</taxon>
        <taxon>eudicotyledons</taxon>
        <taxon>Gunneridae</taxon>
        <taxon>Pentapetalae</taxon>
        <taxon>rosids</taxon>
        <taxon>fabids</taxon>
        <taxon>Rosales</taxon>
        <taxon>Cannabaceae</taxon>
        <taxon>Trema</taxon>
    </lineage>
</organism>
<proteinExistence type="predicted"/>
<dbReference type="Proteomes" id="UP000237000">
    <property type="component" value="Unassembled WGS sequence"/>
</dbReference>
<comment type="caution">
    <text evidence="1">The sequence shown here is derived from an EMBL/GenBank/DDBJ whole genome shotgun (WGS) entry which is preliminary data.</text>
</comment>
<sequence length="56" mass="6252">THSPAALCKYRRNATLFLSKHCGAMYLVPRCSRVVLYDKFFSATVLACVLALFGQI</sequence>